<dbReference type="InterPro" id="IPR003615">
    <property type="entry name" value="HNH_nuc"/>
</dbReference>
<dbReference type="Proteomes" id="UP000265509">
    <property type="component" value="Unassembled WGS sequence"/>
</dbReference>
<proteinExistence type="inferred from homology"/>
<dbReference type="GO" id="GO:0004519">
    <property type="term" value="F:endonuclease activity"/>
    <property type="evidence" value="ECO:0007669"/>
    <property type="project" value="InterPro"/>
</dbReference>
<dbReference type="SMART" id="SM00507">
    <property type="entry name" value="HNHc"/>
    <property type="match status" value="1"/>
</dbReference>
<dbReference type="InterPro" id="IPR003870">
    <property type="entry name" value="DUF222"/>
</dbReference>
<evidence type="ECO:0000313" key="4">
    <source>
        <dbReference type="Proteomes" id="UP000265509"/>
    </source>
</evidence>
<evidence type="ECO:0000256" key="1">
    <source>
        <dbReference type="ARBA" id="ARBA00023450"/>
    </source>
</evidence>
<dbReference type="AlphaFoldDB" id="A0A3L7E048"/>
<accession>A0A3L7E048</accession>
<dbReference type="Pfam" id="PF02720">
    <property type="entry name" value="DUF222"/>
    <property type="match status" value="1"/>
</dbReference>
<sequence length="482" mass="53305">MTNLALAALPTELETDQDLADHITLLAGQINAANHRLLKLIAEFDRRQGWSGGGTVRSCAHWLNWKCGIALVAAREKVRVAHCLENLPQIDAAFAAGEISYSKVRAMTRVATPENEEYLLYIARQGTASHVEQVVKKYRGVCQKPDQPVEQEQENQRELLYYQGDDGMWIIHAKLPPEAGSLLVKAIEAIALPGQQAAQQQAQNDSAESFSPAQSKAKTEQFQHLLSHTRADALVAMSEHFLATYTRGGEQRGLTGSERCQVMLHVDINTLRQHSKGADCAHEHCHLDDMTWLSPDTARRLACDASLLTVLEDENGEVLNIGRRSRTVPAHIGRALKARDKTCRFPGCCESRYVDFHHIQHWADGGETSLDNLVTLCRYHHRQLHSGSFSISASKNKGKTKLAFLRPSGEQIETSFYPQFPNDSAESSAKALSSIAPGVDSGTAVTRWRGEDCDYGMVVDALLWRDGGGLGRFCNKALTQSR</sequence>
<feature type="domain" description="HNH nuclease" evidence="2">
    <location>
        <begin position="331"/>
        <end position="382"/>
    </location>
</feature>
<dbReference type="Gene3D" id="1.10.30.50">
    <property type="match status" value="1"/>
</dbReference>
<dbReference type="RefSeq" id="WP_117952984.1">
    <property type="nucleotide sequence ID" value="NZ_QRAN01000003.1"/>
</dbReference>
<dbReference type="OrthoDB" id="5800863at2"/>
<reference evidence="3 4" key="1">
    <citation type="submission" date="2018-07" db="EMBL/GenBank/DDBJ databases">
        <title>Halioglobus sp. genome submission.</title>
        <authorList>
            <person name="Ye M.-Q."/>
            <person name="Du Z.-J."/>
        </authorList>
    </citation>
    <scope>NUCLEOTIDE SEQUENCE [LARGE SCALE GENOMIC DNA]</scope>
    <source>
        <strain evidence="3 4">U0301</strain>
    </source>
</reference>
<name>A0A3L7E048_9GAMM</name>
<dbReference type="InterPro" id="IPR002711">
    <property type="entry name" value="HNH"/>
</dbReference>
<dbReference type="GO" id="GO:0003676">
    <property type="term" value="F:nucleic acid binding"/>
    <property type="evidence" value="ECO:0007669"/>
    <property type="project" value="InterPro"/>
</dbReference>
<comment type="similarity">
    <text evidence="1">Belongs to the Rv1128c/1148c/1588c/1702c/1945/3466 family.</text>
</comment>
<dbReference type="EMBL" id="QRAN01000003">
    <property type="protein sequence ID" value="RLQ23217.1"/>
    <property type="molecule type" value="Genomic_DNA"/>
</dbReference>
<dbReference type="CDD" id="cd00085">
    <property type="entry name" value="HNHc"/>
    <property type="match status" value="1"/>
</dbReference>
<organism evidence="3 4">
    <name type="scientific">Seongchinamella sediminis</name>
    <dbReference type="NCBI Taxonomy" id="2283635"/>
    <lineage>
        <taxon>Bacteria</taxon>
        <taxon>Pseudomonadati</taxon>
        <taxon>Pseudomonadota</taxon>
        <taxon>Gammaproteobacteria</taxon>
        <taxon>Cellvibrionales</taxon>
        <taxon>Halieaceae</taxon>
        <taxon>Seongchinamella</taxon>
    </lineage>
</organism>
<gene>
    <name evidence="3" type="ORF">DWB85_04430</name>
</gene>
<comment type="caution">
    <text evidence="3">The sequence shown here is derived from an EMBL/GenBank/DDBJ whole genome shotgun (WGS) entry which is preliminary data.</text>
</comment>
<dbReference type="Pfam" id="PF01844">
    <property type="entry name" value="HNH"/>
    <property type="match status" value="1"/>
</dbReference>
<evidence type="ECO:0000313" key="3">
    <source>
        <dbReference type="EMBL" id="RLQ23217.1"/>
    </source>
</evidence>
<protein>
    <submittedName>
        <fullName evidence="3">DUF222 domain-containing protein</fullName>
    </submittedName>
</protein>
<keyword evidence="4" id="KW-1185">Reference proteome</keyword>
<evidence type="ECO:0000259" key="2">
    <source>
        <dbReference type="SMART" id="SM00507"/>
    </source>
</evidence>
<dbReference type="GO" id="GO:0008270">
    <property type="term" value="F:zinc ion binding"/>
    <property type="evidence" value="ECO:0007669"/>
    <property type="project" value="InterPro"/>
</dbReference>